<protein>
    <submittedName>
        <fullName evidence="1">Uncharacterized protein</fullName>
    </submittedName>
</protein>
<reference evidence="2" key="1">
    <citation type="journal article" date="2017" name="Cell">
        <title>Insights into land plant evolution garnered from the Marchantia polymorpha genome.</title>
        <authorList>
            <person name="Bowman J.L."/>
            <person name="Kohchi T."/>
            <person name="Yamato K.T."/>
            <person name="Jenkins J."/>
            <person name="Shu S."/>
            <person name="Ishizaki K."/>
            <person name="Yamaoka S."/>
            <person name="Nishihama R."/>
            <person name="Nakamura Y."/>
            <person name="Berger F."/>
            <person name="Adam C."/>
            <person name="Aki S.S."/>
            <person name="Althoff F."/>
            <person name="Araki T."/>
            <person name="Arteaga-Vazquez M.A."/>
            <person name="Balasubrmanian S."/>
            <person name="Barry K."/>
            <person name="Bauer D."/>
            <person name="Boehm C.R."/>
            <person name="Briginshaw L."/>
            <person name="Caballero-Perez J."/>
            <person name="Catarino B."/>
            <person name="Chen F."/>
            <person name="Chiyoda S."/>
            <person name="Chovatia M."/>
            <person name="Davies K.M."/>
            <person name="Delmans M."/>
            <person name="Demura T."/>
            <person name="Dierschke T."/>
            <person name="Dolan L."/>
            <person name="Dorantes-Acosta A.E."/>
            <person name="Eklund D.M."/>
            <person name="Florent S.N."/>
            <person name="Flores-Sandoval E."/>
            <person name="Fujiyama A."/>
            <person name="Fukuzawa H."/>
            <person name="Galik B."/>
            <person name="Grimanelli D."/>
            <person name="Grimwood J."/>
            <person name="Grossniklaus U."/>
            <person name="Hamada T."/>
            <person name="Haseloff J."/>
            <person name="Hetherington A.J."/>
            <person name="Higo A."/>
            <person name="Hirakawa Y."/>
            <person name="Hundley H.N."/>
            <person name="Ikeda Y."/>
            <person name="Inoue K."/>
            <person name="Inoue S.I."/>
            <person name="Ishida S."/>
            <person name="Jia Q."/>
            <person name="Kakita M."/>
            <person name="Kanazawa T."/>
            <person name="Kawai Y."/>
            <person name="Kawashima T."/>
            <person name="Kennedy M."/>
            <person name="Kinose K."/>
            <person name="Kinoshita T."/>
            <person name="Kohara Y."/>
            <person name="Koide E."/>
            <person name="Komatsu K."/>
            <person name="Kopischke S."/>
            <person name="Kubo M."/>
            <person name="Kyozuka J."/>
            <person name="Lagercrantz U."/>
            <person name="Lin S.S."/>
            <person name="Lindquist E."/>
            <person name="Lipzen A.M."/>
            <person name="Lu C.W."/>
            <person name="De Luna E."/>
            <person name="Martienssen R.A."/>
            <person name="Minamino N."/>
            <person name="Mizutani M."/>
            <person name="Mizutani M."/>
            <person name="Mochizuki N."/>
            <person name="Monte I."/>
            <person name="Mosher R."/>
            <person name="Nagasaki H."/>
            <person name="Nakagami H."/>
            <person name="Naramoto S."/>
            <person name="Nishitani K."/>
            <person name="Ohtani M."/>
            <person name="Okamoto T."/>
            <person name="Okumura M."/>
            <person name="Phillips J."/>
            <person name="Pollak B."/>
            <person name="Reinders A."/>
            <person name="Rovekamp M."/>
            <person name="Sano R."/>
            <person name="Sawa S."/>
            <person name="Schmid M.W."/>
            <person name="Shirakawa M."/>
            <person name="Solano R."/>
            <person name="Spunde A."/>
            <person name="Suetsugu N."/>
            <person name="Sugano S."/>
            <person name="Sugiyama A."/>
            <person name="Sun R."/>
            <person name="Suzuki Y."/>
            <person name="Takenaka M."/>
            <person name="Takezawa D."/>
            <person name="Tomogane H."/>
            <person name="Tsuzuki M."/>
            <person name="Ueda T."/>
            <person name="Umeda M."/>
            <person name="Ward J.M."/>
            <person name="Watanabe Y."/>
            <person name="Yazaki K."/>
            <person name="Yokoyama R."/>
            <person name="Yoshitake Y."/>
            <person name="Yotsui I."/>
            <person name="Zachgo S."/>
            <person name="Schmutz J."/>
        </authorList>
    </citation>
    <scope>NUCLEOTIDE SEQUENCE [LARGE SCALE GENOMIC DNA]</scope>
    <source>
        <strain evidence="2">Tak-1</strain>
    </source>
</reference>
<dbReference type="EMBL" id="KZ772673">
    <property type="protein sequence ID" value="PTQ50380.1"/>
    <property type="molecule type" value="Genomic_DNA"/>
</dbReference>
<name>A0A2R6XWA0_MARPO</name>
<dbReference type="Proteomes" id="UP000244005">
    <property type="component" value="Unassembled WGS sequence"/>
</dbReference>
<dbReference type="AlphaFoldDB" id="A0A2R6XWA0"/>
<dbReference type="Gramene" id="Mp1g20290.1">
    <property type="protein sequence ID" value="Mp1g20290.1.cds"/>
    <property type="gene ID" value="Mp1g20290"/>
</dbReference>
<proteinExistence type="predicted"/>
<gene>
    <name evidence="1" type="ORF">MARPO_0001s0366</name>
</gene>
<organism evidence="1 2">
    <name type="scientific">Marchantia polymorpha</name>
    <name type="common">Common liverwort</name>
    <name type="synonym">Marchantia aquatica</name>
    <dbReference type="NCBI Taxonomy" id="3197"/>
    <lineage>
        <taxon>Eukaryota</taxon>
        <taxon>Viridiplantae</taxon>
        <taxon>Streptophyta</taxon>
        <taxon>Embryophyta</taxon>
        <taxon>Marchantiophyta</taxon>
        <taxon>Marchantiopsida</taxon>
        <taxon>Marchantiidae</taxon>
        <taxon>Marchantiales</taxon>
        <taxon>Marchantiaceae</taxon>
        <taxon>Marchantia</taxon>
    </lineage>
</organism>
<accession>A0A2R6XWA0</accession>
<keyword evidence="2" id="KW-1185">Reference proteome</keyword>
<evidence type="ECO:0000313" key="1">
    <source>
        <dbReference type="EMBL" id="PTQ50380.1"/>
    </source>
</evidence>
<evidence type="ECO:0000313" key="2">
    <source>
        <dbReference type="Proteomes" id="UP000244005"/>
    </source>
</evidence>
<sequence>MVGERGTEINNSKRSLHATSSTQLHIILDSDFSKSEYSNCEWLKDVYEADSSKKSTLALTRSMDSIDTCGCNTEWKVKYLVRFKFTSSIHDTSWINCTVIFPYEKLVRKST</sequence>